<dbReference type="Gene3D" id="3.40.50.10240">
    <property type="entry name" value="Thiamin pyrophosphokinase, catalytic domain"/>
    <property type="match status" value="1"/>
</dbReference>
<evidence type="ECO:0000313" key="7">
    <source>
        <dbReference type="EMBL" id="SVA10988.1"/>
    </source>
</evidence>
<dbReference type="InterPro" id="IPR007371">
    <property type="entry name" value="TPK_catalytic"/>
</dbReference>
<dbReference type="PANTHER" id="PTHR41299">
    <property type="entry name" value="THIAMINE PYROPHOSPHOKINASE"/>
    <property type="match status" value="1"/>
</dbReference>
<dbReference type="Pfam" id="PF04263">
    <property type="entry name" value="TPK_catalytic"/>
    <property type="match status" value="1"/>
</dbReference>
<dbReference type="GO" id="GO:0004788">
    <property type="term" value="F:thiamine diphosphokinase activity"/>
    <property type="evidence" value="ECO:0007669"/>
    <property type="project" value="InterPro"/>
</dbReference>
<evidence type="ECO:0000256" key="4">
    <source>
        <dbReference type="ARBA" id="ARBA00022840"/>
    </source>
</evidence>
<keyword evidence="4" id="KW-0067">ATP-binding</keyword>
<dbReference type="InterPro" id="IPR007373">
    <property type="entry name" value="Thiamin_PyroPKinase_B1-bd"/>
</dbReference>
<evidence type="ECO:0000259" key="6">
    <source>
        <dbReference type="Pfam" id="PF04265"/>
    </source>
</evidence>
<reference evidence="7" key="1">
    <citation type="submission" date="2018-05" db="EMBL/GenBank/DDBJ databases">
        <authorList>
            <person name="Lanie J.A."/>
            <person name="Ng W.-L."/>
            <person name="Kazmierczak K.M."/>
            <person name="Andrzejewski T.M."/>
            <person name="Davidsen T.M."/>
            <person name="Wayne K.J."/>
            <person name="Tettelin H."/>
            <person name="Glass J.I."/>
            <person name="Rusch D."/>
            <person name="Podicherti R."/>
            <person name="Tsui H.-C.T."/>
            <person name="Winkler M.E."/>
        </authorList>
    </citation>
    <scope>NUCLEOTIDE SEQUENCE</scope>
</reference>
<feature type="domain" description="Thiamin pyrophosphokinase catalytic" evidence="5">
    <location>
        <begin position="27"/>
        <end position="129"/>
    </location>
</feature>
<dbReference type="Pfam" id="PF04265">
    <property type="entry name" value="TPK_B1_binding"/>
    <property type="match status" value="1"/>
</dbReference>
<sequence>MTQNRYSFNDPVIVLANGSFPSHLIAKKYLNKSGTIICTDGAADKLIGSGRNPDIIIGDFDSTSIKGKDRTGIWIETPDQNKTDLEKTFEWCIMNNIKKIVLLGSSGKREDHTIGNLFTLAKYHDEIKCEMITNYAKIICVSGENYIFADTNQTISIIATEPIDSITLDGLQYNMKNESLLPSAHAISNKAISDKFYLESTGKVLVFLNHIS</sequence>
<accession>A0A381T5X4</accession>
<dbReference type="GO" id="GO:0030975">
    <property type="term" value="F:thiamine binding"/>
    <property type="evidence" value="ECO:0007669"/>
    <property type="project" value="InterPro"/>
</dbReference>
<dbReference type="GO" id="GO:0005524">
    <property type="term" value="F:ATP binding"/>
    <property type="evidence" value="ECO:0007669"/>
    <property type="project" value="UniProtKB-KW"/>
</dbReference>
<organism evidence="7">
    <name type="scientific">marine metagenome</name>
    <dbReference type="NCBI Taxonomy" id="408172"/>
    <lineage>
        <taxon>unclassified sequences</taxon>
        <taxon>metagenomes</taxon>
        <taxon>ecological metagenomes</taxon>
    </lineage>
</organism>
<dbReference type="GO" id="GO:0006772">
    <property type="term" value="P:thiamine metabolic process"/>
    <property type="evidence" value="ECO:0007669"/>
    <property type="project" value="InterPro"/>
</dbReference>
<evidence type="ECO:0000256" key="1">
    <source>
        <dbReference type="ARBA" id="ARBA00022679"/>
    </source>
</evidence>
<evidence type="ECO:0000259" key="5">
    <source>
        <dbReference type="Pfam" id="PF04263"/>
    </source>
</evidence>
<evidence type="ECO:0000256" key="3">
    <source>
        <dbReference type="ARBA" id="ARBA00022777"/>
    </source>
</evidence>
<dbReference type="NCBIfam" id="TIGR01378">
    <property type="entry name" value="thi_PPkinase"/>
    <property type="match status" value="1"/>
</dbReference>
<evidence type="ECO:0000256" key="2">
    <source>
        <dbReference type="ARBA" id="ARBA00022741"/>
    </source>
</evidence>
<dbReference type="EMBL" id="UINC01004000">
    <property type="protein sequence ID" value="SVA10988.1"/>
    <property type="molecule type" value="Genomic_DNA"/>
</dbReference>
<protein>
    <submittedName>
        <fullName evidence="7">Uncharacterized protein</fullName>
    </submittedName>
</protein>
<dbReference type="GO" id="GO:0016301">
    <property type="term" value="F:kinase activity"/>
    <property type="evidence" value="ECO:0007669"/>
    <property type="project" value="UniProtKB-KW"/>
</dbReference>
<name>A0A381T5X4_9ZZZZ</name>
<dbReference type="InterPro" id="IPR036759">
    <property type="entry name" value="TPK_catalytic_sf"/>
</dbReference>
<dbReference type="GO" id="GO:0009229">
    <property type="term" value="P:thiamine diphosphate biosynthetic process"/>
    <property type="evidence" value="ECO:0007669"/>
    <property type="project" value="InterPro"/>
</dbReference>
<dbReference type="InterPro" id="IPR053149">
    <property type="entry name" value="TPK"/>
</dbReference>
<gene>
    <name evidence="7" type="ORF">METZ01_LOCUS63842</name>
</gene>
<dbReference type="AlphaFoldDB" id="A0A381T5X4"/>
<feature type="domain" description="Thiamin pyrophosphokinase thiamin-binding" evidence="6">
    <location>
        <begin position="151"/>
        <end position="195"/>
    </location>
</feature>
<dbReference type="SUPFAM" id="SSF63999">
    <property type="entry name" value="Thiamin pyrophosphokinase, catalytic domain"/>
    <property type="match status" value="1"/>
</dbReference>
<proteinExistence type="predicted"/>
<keyword evidence="1" id="KW-0808">Transferase</keyword>
<dbReference type="InterPro" id="IPR006282">
    <property type="entry name" value="Thi_PPkinase"/>
</dbReference>
<dbReference type="PANTHER" id="PTHR41299:SF1">
    <property type="entry name" value="THIAMINE PYROPHOSPHOKINASE"/>
    <property type="match status" value="1"/>
</dbReference>
<dbReference type="CDD" id="cd07995">
    <property type="entry name" value="TPK"/>
    <property type="match status" value="1"/>
</dbReference>
<keyword evidence="2" id="KW-0547">Nucleotide-binding</keyword>
<keyword evidence="3" id="KW-0418">Kinase</keyword>